<evidence type="ECO:0000256" key="6">
    <source>
        <dbReference type="ARBA" id="ARBA00022827"/>
    </source>
</evidence>
<keyword evidence="4" id="KW-0101">Branched-chain amino acid catabolism</keyword>
<dbReference type="SUPFAM" id="SSF56645">
    <property type="entry name" value="Acyl-CoA dehydrogenase NM domain-like"/>
    <property type="match status" value="1"/>
</dbReference>
<dbReference type="AlphaFoldDB" id="A0A226WR90"/>
<evidence type="ECO:0000256" key="3">
    <source>
        <dbReference type="ARBA" id="ARBA00009347"/>
    </source>
</evidence>
<comment type="caution">
    <text evidence="11">The sequence shown here is derived from an EMBL/GenBank/DDBJ whole genome shotgun (WGS) entry which is preliminary data.</text>
</comment>
<feature type="domain" description="Acyl-CoA dehydrogenase/oxidase C-terminal" evidence="8">
    <location>
        <begin position="234"/>
        <end position="380"/>
    </location>
</feature>
<dbReference type="PROSITE" id="PS00072">
    <property type="entry name" value="ACYL_COA_DH_1"/>
    <property type="match status" value="1"/>
</dbReference>
<feature type="domain" description="Acyl-CoA dehydrogenase/oxidase N-terminal" evidence="10">
    <location>
        <begin position="11"/>
        <end position="120"/>
    </location>
</feature>
<dbReference type="InterPro" id="IPR006091">
    <property type="entry name" value="Acyl-CoA_Oxase/DH_mid-dom"/>
</dbReference>
<dbReference type="Pfam" id="PF00441">
    <property type="entry name" value="Acyl-CoA_dh_1"/>
    <property type="match status" value="1"/>
</dbReference>
<evidence type="ECO:0000256" key="2">
    <source>
        <dbReference type="ARBA" id="ARBA00005109"/>
    </source>
</evidence>
<dbReference type="Gene3D" id="1.10.540.10">
    <property type="entry name" value="Acyl-CoA dehydrogenase/oxidase, N-terminal domain"/>
    <property type="match status" value="1"/>
</dbReference>
<evidence type="ECO:0000259" key="10">
    <source>
        <dbReference type="Pfam" id="PF02771"/>
    </source>
</evidence>
<evidence type="ECO:0000256" key="4">
    <source>
        <dbReference type="ARBA" id="ARBA00022456"/>
    </source>
</evidence>
<sequence>MSRQILEFDAEFDALLADVTRFVREEAIPRENEIEQADQVPADLVDRMRGLGYFGWSIPRDFGGAGLSTEQLVRGAFVLSQASVAFRARVGTNTGIGSEALVADGTDDQKLRYLPLLASGAMTGAFALTEPDAGSDATALQTTARRDGDHYVLDGSKCFITNAPIADLFTVMARTDASIPGAAGISAFLVERGMPGLSTGEPYQKMGQAGSPVGDVHFNACRVPVANLIGAKEGQGFRTTMKVLNKQRIHLAALCTGPAIRMLDEAVAYTSTREQFGKPVSDFQLVQALIAECQTEIYAARSMILDTARKRDAGEDVALEASMCKMFASEMCGRVADRAVQMLGGRGYLAGNAVERFYRDVRAFRIYEGTTQIHQLNIAKITLRRAAQAKEALAEKAQAKDSVGTTAARAA</sequence>
<evidence type="ECO:0000259" key="8">
    <source>
        <dbReference type="Pfam" id="PF00441"/>
    </source>
</evidence>
<reference evidence="12" key="1">
    <citation type="submission" date="2017-01" db="EMBL/GenBank/DDBJ databases">
        <title>Genome Analysis of Deinococcus marmoris KOPRI26562.</title>
        <authorList>
            <person name="Kim J.H."/>
            <person name="Oh H.-M."/>
        </authorList>
    </citation>
    <scope>NUCLEOTIDE SEQUENCE [LARGE SCALE GENOMIC DNA]</scope>
    <source>
        <strain evidence="12">PAMC 26633</strain>
    </source>
</reference>
<dbReference type="Proteomes" id="UP000214720">
    <property type="component" value="Unassembled WGS sequence"/>
</dbReference>
<dbReference type="FunFam" id="2.40.110.10:FF:000001">
    <property type="entry name" value="Acyl-CoA dehydrogenase, mitochondrial"/>
    <property type="match status" value="1"/>
</dbReference>
<organism evidence="11 12">
    <name type="scientific">Caballeronia sordidicola</name>
    <name type="common">Burkholderia sordidicola</name>
    <dbReference type="NCBI Taxonomy" id="196367"/>
    <lineage>
        <taxon>Bacteria</taxon>
        <taxon>Pseudomonadati</taxon>
        <taxon>Pseudomonadota</taxon>
        <taxon>Betaproteobacteria</taxon>
        <taxon>Burkholderiales</taxon>
        <taxon>Burkholderiaceae</taxon>
        <taxon>Caballeronia</taxon>
    </lineage>
</organism>
<evidence type="ECO:0000259" key="9">
    <source>
        <dbReference type="Pfam" id="PF02770"/>
    </source>
</evidence>
<gene>
    <name evidence="11" type="ORF">BSU04_36375</name>
</gene>
<name>A0A226WR90_CABSO</name>
<dbReference type="Pfam" id="PF02771">
    <property type="entry name" value="Acyl-CoA_dh_N"/>
    <property type="match status" value="1"/>
</dbReference>
<comment type="similarity">
    <text evidence="3">Belongs to the acyl-CoA dehydrogenase family.</text>
</comment>
<protein>
    <submittedName>
        <fullName evidence="11">Butyryl-CoA dehydrogenase</fullName>
    </submittedName>
</protein>
<dbReference type="InterPro" id="IPR009075">
    <property type="entry name" value="AcylCo_DH/oxidase_C"/>
</dbReference>
<keyword evidence="5" id="KW-0285">Flavoprotein</keyword>
<dbReference type="GO" id="GO:0009083">
    <property type="term" value="P:branched-chain amino acid catabolic process"/>
    <property type="evidence" value="ECO:0007669"/>
    <property type="project" value="UniProtKB-KW"/>
</dbReference>
<dbReference type="SUPFAM" id="SSF47203">
    <property type="entry name" value="Acyl-CoA dehydrogenase C-terminal domain-like"/>
    <property type="match status" value="1"/>
</dbReference>
<keyword evidence="6" id="KW-0274">FAD</keyword>
<keyword evidence="7" id="KW-0560">Oxidoreductase</keyword>
<dbReference type="Gene3D" id="1.20.140.10">
    <property type="entry name" value="Butyryl-CoA Dehydrogenase, subunit A, domain 3"/>
    <property type="match status" value="1"/>
</dbReference>
<dbReference type="OrthoDB" id="9770681at2"/>
<dbReference type="PANTHER" id="PTHR43884">
    <property type="entry name" value="ACYL-COA DEHYDROGENASE"/>
    <property type="match status" value="1"/>
</dbReference>
<dbReference type="RefSeq" id="WP_089164764.1">
    <property type="nucleotide sequence ID" value="NZ_MTHB01000246.1"/>
</dbReference>
<evidence type="ECO:0000256" key="5">
    <source>
        <dbReference type="ARBA" id="ARBA00022630"/>
    </source>
</evidence>
<dbReference type="PIRSF" id="PIRSF016578">
    <property type="entry name" value="HsaA"/>
    <property type="match status" value="1"/>
</dbReference>
<evidence type="ECO:0000256" key="7">
    <source>
        <dbReference type="ARBA" id="ARBA00023002"/>
    </source>
</evidence>
<dbReference type="InterPro" id="IPR013786">
    <property type="entry name" value="AcylCoA_DH/ox_N"/>
</dbReference>
<comment type="cofactor">
    <cofactor evidence="1">
        <name>FAD</name>
        <dbReference type="ChEBI" id="CHEBI:57692"/>
    </cofactor>
</comment>
<feature type="domain" description="Acyl-CoA oxidase/dehydrogenase middle" evidence="9">
    <location>
        <begin position="125"/>
        <end position="221"/>
    </location>
</feature>
<dbReference type="Gene3D" id="2.40.110.10">
    <property type="entry name" value="Butyryl-CoA Dehydrogenase, subunit A, domain 2"/>
    <property type="match status" value="1"/>
</dbReference>
<dbReference type="GO" id="GO:0003995">
    <property type="term" value="F:acyl-CoA dehydrogenase activity"/>
    <property type="evidence" value="ECO:0007669"/>
    <property type="project" value="InterPro"/>
</dbReference>
<dbReference type="EMBL" id="MTHB01000246">
    <property type="protein sequence ID" value="OXC73672.1"/>
    <property type="molecule type" value="Genomic_DNA"/>
</dbReference>
<dbReference type="InterPro" id="IPR006089">
    <property type="entry name" value="Acyl-CoA_DH_CS"/>
</dbReference>
<dbReference type="InterPro" id="IPR046373">
    <property type="entry name" value="Acyl-CoA_Oxase/DH_mid-dom_sf"/>
</dbReference>
<dbReference type="FunFam" id="1.20.140.10:FF:000001">
    <property type="entry name" value="Acyl-CoA dehydrogenase"/>
    <property type="match status" value="1"/>
</dbReference>
<dbReference type="InterPro" id="IPR036250">
    <property type="entry name" value="AcylCo_DH-like_C"/>
</dbReference>
<evidence type="ECO:0000256" key="1">
    <source>
        <dbReference type="ARBA" id="ARBA00001974"/>
    </source>
</evidence>
<comment type="pathway">
    <text evidence="2">Amino-acid degradation; L-valine degradation.</text>
</comment>
<dbReference type="Pfam" id="PF02770">
    <property type="entry name" value="Acyl-CoA_dh_M"/>
    <property type="match status" value="1"/>
</dbReference>
<proteinExistence type="inferred from homology"/>
<dbReference type="GO" id="GO:0050660">
    <property type="term" value="F:flavin adenine dinucleotide binding"/>
    <property type="evidence" value="ECO:0007669"/>
    <property type="project" value="InterPro"/>
</dbReference>
<evidence type="ECO:0000313" key="12">
    <source>
        <dbReference type="Proteomes" id="UP000214720"/>
    </source>
</evidence>
<evidence type="ECO:0000313" key="11">
    <source>
        <dbReference type="EMBL" id="OXC73672.1"/>
    </source>
</evidence>
<dbReference type="InterPro" id="IPR037069">
    <property type="entry name" value="AcylCoA_DH/ox_N_sf"/>
</dbReference>
<accession>A0A226WR90</accession>
<dbReference type="InterPro" id="IPR009100">
    <property type="entry name" value="AcylCoA_DH/oxidase_NM_dom_sf"/>
</dbReference>
<dbReference type="PANTHER" id="PTHR43884:SF40">
    <property type="entry name" value="ACYL-COA DEHYDROGENASE"/>
    <property type="match status" value="1"/>
</dbReference>